<feature type="domain" description="Type I restriction modification DNA specificity" evidence="5">
    <location>
        <begin position="10"/>
        <end position="178"/>
    </location>
</feature>
<dbReference type="RefSeq" id="WP_345468239.1">
    <property type="nucleotide sequence ID" value="NZ_BAABRP010000028.1"/>
</dbReference>
<evidence type="ECO:0000313" key="7">
    <source>
        <dbReference type="Proteomes" id="UP001401887"/>
    </source>
</evidence>
<sequence length="517" mass="57426">MTGEGREGLPEGWVETTLGDVVDYGRTEKAEPHEIPADAWVLELEDIEKDSSKIVQRATFQERDSRSTKNRFLAGDVLYGKLRPYLNKVVLADGDGYCTTEIIPIKAGANLDGRFVFYWLKHPEFLRYVSTVSHGMNMPRLGTDAGREAPFILAPLPEQIRIADKLDALLTRVEAGRERLERVPKLVKQLRQAVLSAAVSGELTREWRGGGDAEWEEKPLNQVALSRLGKMLDQSKNTGTLTPYLRNVNVRWFGFQLDDVASLRVEDAERTALSVKRGDVLICEGGEPGRCAVWNGEDGQFVYQKALHRVRVGSELNADWLTFCLKHAADSGRLEDYFTGTTIKHFTGASLAQFLLPLPPLPEQAEIVRRVEALFALADRLEQRYAAALAAFERLTPALFAKAFRGELVPQDPADEPASVLLERIRAQRAAEGQKPKRGRKPGKAAGEDGAEPKRRGRPPKAQAEGAGEVAEPKRRGRPPKARTIPTALNEQEAVRLLQERGQARAEGSRQVGLFED</sequence>
<keyword evidence="2" id="KW-0680">Restriction system</keyword>
<comment type="similarity">
    <text evidence="1">Belongs to the type-I restriction system S methylase family.</text>
</comment>
<reference evidence="6 7" key="1">
    <citation type="submission" date="2024-02" db="EMBL/GenBank/DDBJ databases">
        <title>Deinococcus carri NBRC 110142.</title>
        <authorList>
            <person name="Ichikawa N."/>
            <person name="Katano-Makiyama Y."/>
            <person name="Hidaka K."/>
        </authorList>
    </citation>
    <scope>NUCLEOTIDE SEQUENCE [LARGE SCALE GENOMIC DNA]</scope>
    <source>
        <strain evidence="6 7">NBRC 110142</strain>
    </source>
</reference>
<dbReference type="SUPFAM" id="SSF116734">
    <property type="entry name" value="DNA methylase specificity domain"/>
    <property type="match status" value="2"/>
</dbReference>
<dbReference type="Gene3D" id="3.90.220.20">
    <property type="entry name" value="DNA methylase specificity domains"/>
    <property type="match status" value="2"/>
</dbReference>
<keyword evidence="3" id="KW-0238">DNA-binding</keyword>
<evidence type="ECO:0000256" key="2">
    <source>
        <dbReference type="ARBA" id="ARBA00022747"/>
    </source>
</evidence>
<proteinExistence type="inferred from homology"/>
<evidence type="ECO:0000256" key="4">
    <source>
        <dbReference type="SAM" id="MobiDB-lite"/>
    </source>
</evidence>
<evidence type="ECO:0000256" key="3">
    <source>
        <dbReference type="ARBA" id="ARBA00023125"/>
    </source>
</evidence>
<feature type="region of interest" description="Disordered" evidence="4">
    <location>
        <begin position="428"/>
        <end position="492"/>
    </location>
</feature>
<evidence type="ECO:0000313" key="6">
    <source>
        <dbReference type="EMBL" id="GAA5514940.1"/>
    </source>
</evidence>
<dbReference type="InterPro" id="IPR017956">
    <property type="entry name" value="AT_hook_DNA-bd_motif"/>
</dbReference>
<dbReference type="PANTHER" id="PTHR43140:SF1">
    <property type="entry name" value="TYPE I RESTRICTION ENZYME ECOKI SPECIFICITY SUBUNIT"/>
    <property type="match status" value="1"/>
</dbReference>
<feature type="domain" description="Type I restriction modification DNA specificity" evidence="5">
    <location>
        <begin position="214"/>
        <end position="384"/>
    </location>
</feature>
<dbReference type="InterPro" id="IPR044946">
    <property type="entry name" value="Restrct_endonuc_typeI_TRD_sf"/>
</dbReference>
<evidence type="ECO:0000259" key="5">
    <source>
        <dbReference type="Pfam" id="PF01420"/>
    </source>
</evidence>
<accession>A0ABP9WEN4</accession>
<organism evidence="6 7">
    <name type="scientific">Deinococcus carri</name>
    <dbReference type="NCBI Taxonomy" id="1211323"/>
    <lineage>
        <taxon>Bacteria</taxon>
        <taxon>Thermotogati</taxon>
        <taxon>Deinococcota</taxon>
        <taxon>Deinococci</taxon>
        <taxon>Deinococcales</taxon>
        <taxon>Deinococcaceae</taxon>
        <taxon>Deinococcus</taxon>
    </lineage>
</organism>
<gene>
    <name evidence="6" type="ORF">Dcar01_03704</name>
</gene>
<dbReference type="InterPro" id="IPR000055">
    <property type="entry name" value="Restrct_endonuc_typeI_TRD"/>
</dbReference>
<dbReference type="SMART" id="SM00384">
    <property type="entry name" value="AT_hook"/>
    <property type="match status" value="2"/>
</dbReference>
<name>A0ABP9WEN4_9DEIO</name>
<protein>
    <recommendedName>
        <fullName evidence="5">Type I restriction modification DNA specificity domain-containing protein</fullName>
    </recommendedName>
</protein>
<keyword evidence="7" id="KW-1185">Reference proteome</keyword>
<evidence type="ECO:0000256" key="1">
    <source>
        <dbReference type="ARBA" id="ARBA00010923"/>
    </source>
</evidence>
<dbReference type="EMBL" id="BAABRP010000028">
    <property type="protein sequence ID" value="GAA5514940.1"/>
    <property type="molecule type" value="Genomic_DNA"/>
</dbReference>
<dbReference type="Pfam" id="PF01420">
    <property type="entry name" value="Methylase_S"/>
    <property type="match status" value="2"/>
</dbReference>
<dbReference type="PANTHER" id="PTHR43140">
    <property type="entry name" value="TYPE-1 RESTRICTION ENZYME ECOKI SPECIFICITY PROTEIN"/>
    <property type="match status" value="1"/>
</dbReference>
<dbReference type="Proteomes" id="UP001401887">
    <property type="component" value="Unassembled WGS sequence"/>
</dbReference>
<comment type="caution">
    <text evidence="6">The sequence shown here is derived from an EMBL/GenBank/DDBJ whole genome shotgun (WGS) entry which is preliminary data.</text>
</comment>
<dbReference type="InterPro" id="IPR051212">
    <property type="entry name" value="Type-I_RE_S_subunit"/>
</dbReference>